<reference evidence="10 12" key="2">
    <citation type="submission" date="2017-03" db="EMBL/GenBank/DDBJ databases">
        <title>Complete sequence of Clostridium formicaceticum DSM 92.</title>
        <authorList>
            <person name="Poehlein A."/>
            <person name="Karl M."/>
            <person name="Bengelsdorf F.R."/>
            <person name="Duerre P."/>
            <person name="Daniel R."/>
        </authorList>
    </citation>
    <scope>NUCLEOTIDE SEQUENCE [LARGE SCALE GENOMIC DNA]</scope>
    <source>
        <strain evidence="10 12">DSM 92</strain>
    </source>
</reference>
<dbReference type="Gene3D" id="1.20.1250.20">
    <property type="entry name" value="MFS general substrate transporter like domains"/>
    <property type="match status" value="1"/>
</dbReference>
<evidence type="ECO:0000313" key="10">
    <source>
        <dbReference type="EMBL" id="ARE89755.1"/>
    </source>
</evidence>
<evidence type="ECO:0000256" key="1">
    <source>
        <dbReference type="ARBA" id="ARBA00004651"/>
    </source>
</evidence>
<dbReference type="PANTHER" id="PTHR23517">
    <property type="entry name" value="RESISTANCE PROTEIN MDTM, PUTATIVE-RELATED-RELATED"/>
    <property type="match status" value="1"/>
</dbReference>
<sequence length="427" mass="46425">MEKSKGKTGIIFLILSFCAGMAYFTPLLKFTFYDQMMSALSLDDIQINMLSSVYALVNTLVYPVSGVLGDKFSAKKLIAISMFGLAVFTVFYALTTDYVTLIIIHAFFGIFAVGTFWAAYIKSIRNLGPEKDQGKLFGMSEGTRGIGQAVVGFIAVWIIGMCTGISQGFKAMLLFTAVVYALLGILVLFFVPDTKAEVKEKAAGKKENSFITAFKIPGTWIAILLLMSGFSLWLLANTYLTTYSVRVLGISQQTASTLGIIRSYIIVLAAGFVGGWLMDKFTYRGKVFFVVFGLCIMTIAGIMGTSQLVTLSIALTIVLTLITNIIKSTYWSILGQAGIPPEMTAMCTGVISFVAFIPEAIITVICGSWLKSAEAAGNIGSGFTKIFTFMVMWAVLGLIAGILLTRRTKKLKTADMLEEKNECTEIS</sequence>
<feature type="transmembrane region" description="Helical" evidence="7">
    <location>
        <begin position="145"/>
        <end position="166"/>
    </location>
</feature>
<feature type="transmembrane region" description="Helical" evidence="7">
    <location>
        <begin position="285"/>
        <end position="302"/>
    </location>
</feature>
<evidence type="ECO:0000313" key="12">
    <source>
        <dbReference type="Proteomes" id="UP000192478"/>
    </source>
</evidence>
<dbReference type="GO" id="GO:0022857">
    <property type="term" value="F:transmembrane transporter activity"/>
    <property type="evidence" value="ECO:0007669"/>
    <property type="project" value="InterPro"/>
</dbReference>
<dbReference type="InterPro" id="IPR020846">
    <property type="entry name" value="MFS_dom"/>
</dbReference>
<evidence type="ECO:0000256" key="7">
    <source>
        <dbReference type="SAM" id="Phobius"/>
    </source>
</evidence>
<protein>
    <submittedName>
        <fullName evidence="10">Inner membrane protein YqcE</fullName>
    </submittedName>
</protein>
<dbReference type="GO" id="GO:0005886">
    <property type="term" value="C:plasma membrane"/>
    <property type="evidence" value="ECO:0007669"/>
    <property type="project" value="UniProtKB-SubCell"/>
</dbReference>
<feature type="transmembrane region" description="Helical" evidence="7">
    <location>
        <begin position="12"/>
        <end position="33"/>
    </location>
</feature>
<feature type="domain" description="Major facilitator superfamily (MFS) profile" evidence="8">
    <location>
        <begin position="11"/>
        <end position="409"/>
    </location>
</feature>
<dbReference type="InterPro" id="IPR011701">
    <property type="entry name" value="MFS"/>
</dbReference>
<feature type="transmembrane region" description="Helical" evidence="7">
    <location>
        <begin position="45"/>
        <end position="65"/>
    </location>
</feature>
<dbReference type="KEGG" id="cfm:BJL90_04970"/>
<evidence type="ECO:0000256" key="6">
    <source>
        <dbReference type="ARBA" id="ARBA00023136"/>
    </source>
</evidence>
<keyword evidence="3" id="KW-1003">Cell membrane</keyword>
<feature type="transmembrane region" description="Helical" evidence="7">
    <location>
        <begin position="101"/>
        <end position="121"/>
    </location>
</feature>
<feature type="transmembrane region" description="Helical" evidence="7">
    <location>
        <begin position="172"/>
        <end position="191"/>
    </location>
</feature>
<reference evidence="9 11" key="1">
    <citation type="submission" date="2016-10" db="EMBL/GenBank/DDBJ databases">
        <title>Complete Genome Sequence of Acetogen Clostridium formicoaceticum ATCC 27076.</title>
        <authorList>
            <person name="Bao T."/>
            <person name="Cheng C."/>
            <person name="Zhao J."/>
            <person name="Yang S.-T."/>
            <person name="Wang J."/>
            <person name="Wang M."/>
        </authorList>
    </citation>
    <scope>NUCLEOTIDE SEQUENCE [LARGE SCALE GENOMIC DNA]</scope>
    <source>
        <strain evidence="9 11">ATCC 27076</strain>
    </source>
</reference>
<evidence type="ECO:0000313" key="11">
    <source>
        <dbReference type="Proteomes" id="UP000177894"/>
    </source>
</evidence>
<feature type="transmembrane region" description="Helical" evidence="7">
    <location>
        <begin position="77"/>
        <end position="95"/>
    </location>
</feature>
<proteinExistence type="predicted"/>
<evidence type="ECO:0000256" key="4">
    <source>
        <dbReference type="ARBA" id="ARBA00022692"/>
    </source>
</evidence>
<accession>A0AAC9RRR2</accession>
<dbReference type="InterPro" id="IPR050171">
    <property type="entry name" value="MFS_Transporters"/>
</dbReference>
<dbReference type="RefSeq" id="WP_070964841.1">
    <property type="nucleotide sequence ID" value="NZ_CP017603.1"/>
</dbReference>
<keyword evidence="4 7" id="KW-0812">Transmembrane</keyword>
<comment type="subcellular location">
    <subcellularLocation>
        <location evidence="1">Cell membrane</location>
        <topology evidence="1">Multi-pass membrane protein</topology>
    </subcellularLocation>
</comment>
<keyword evidence="5 7" id="KW-1133">Transmembrane helix</keyword>
<evidence type="ECO:0000256" key="5">
    <source>
        <dbReference type="ARBA" id="ARBA00022989"/>
    </source>
</evidence>
<feature type="transmembrane region" description="Helical" evidence="7">
    <location>
        <begin position="347"/>
        <end position="370"/>
    </location>
</feature>
<evidence type="ECO:0000256" key="2">
    <source>
        <dbReference type="ARBA" id="ARBA00022448"/>
    </source>
</evidence>
<evidence type="ECO:0000256" key="3">
    <source>
        <dbReference type="ARBA" id="ARBA00022475"/>
    </source>
</evidence>
<dbReference type="EMBL" id="CP017603">
    <property type="protein sequence ID" value="AOY75311.1"/>
    <property type="molecule type" value="Genomic_DNA"/>
</dbReference>
<feature type="transmembrane region" description="Helical" evidence="7">
    <location>
        <begin position="212"/>
        <end position="235"/>
    </location>
</feature>
<keyword evidence="2" id="KW-0813">Transport</keyword>
<dbReference type="SUPFAM" id="SSF103473">
    <property type="entry name" value="MFS general substrate transporter"/>
    <property type="match status" value="1"/>
</dbReference>
<organism evidence="10 12">
    <name type="scientific">Clostridium formicaceticum</name>
    <dbReference type="NCBI Taxonomy" id="1497"/>
    <lineage>
        <taxon>Bacteria</taxon>
        <taxon>Bacillati</taxon>
        <taxon>Bacillota</taxon>
        <taxon>Clostridia</taxon>
        <taxon>Eubacteriales</taxon>
        <taxon>Clostridiaceae</taxon>
        <taxon>Clostridium</taxon>
    </lineage>
</organism>
<keyword evidence="11" id="KW-1185">Reference proteome</keyword>
<gene>
    <name evidence="10" type="primary">yqcE</name>
    <name evidence="9" type="ORF">BJL90_04970</name>
    <name evidence="10" type="ORF">CLFO_42360</name>
</gene>
<dbReference type="PROSITE" id="PS50850">
    <property type="entry name" value="MFS"/>
    <property type="match status" value="1"/>
</dbReference>
<dbReference type="CDD" id="cd06174">
    <property type="entry name" value="MFS"/>
    <property type="match status" value="1"/>
</dbReference>
<name>A0AAC9RRR2_9CLOT</name>
<dbReference type="Pfam" id="PF07690">
    <property type="entry name" value="MFS_1"/>
    <property type="match status" value="1"/>
</dbReference>
<dbReference type="InterPro" id="IPR036259">
    <property type="entry name" value="MFS_trans_sf"/>
</dbReference>
<dbReference type="Proteomes" id="UP000192478">
    <property type="component" value="Chromosome"/>
</dbReference>
<feature type="transmembrane region" description="Helical" evidence="7">
    <location>
        <begin position="382"/>
        <end position="404"/>
    </location>
</feature>
<dbReference type="Proteomes" id="UP000177894">
    <property type="component" value="Chromosome"/>
</dbReference>
<feature type="transmembrane region" description="Helical" evidence="7">
    <location>
        <begin position="308"/>
        <end position="326"/>
    </location>
</feature>
<dbReference type="AlphaFoldDB" id="A0AAC9RRR2"/>
<dbReference type="EMBL" id="CP020559">
    <property type="protein sequence ID" value="ARE89755.1"/>
    <property type="molecule type" value="Genomic_DNA"/>
</dbReference>
<keyword evidence="6 7" id="KW-0472">Membrane</keyword>
<dbReference type="PANTHER" id="PTHR23517:SF3">
    <property type="entry name" value="INTEGRAL MEMBRANE TRANSPORT PROTEIN"/>
    <property type="match status" value="1"/>
</dbReference>
<feature type="transmembrane region" description="Helical" evidence="7">
    <location>
        <begin position="255"/>
        <end position="278"/>
    </location>
</feature>
<evidence type="ECO:0000259" key="8">
    <source>
        <dbReference type="PROSITE" id="PS50850"/>
    </source>
</evidence>
<evidence type="ECO:0000313" key="9">
    <source>
        <dbReference type="EMBL" id="AOY75311.1"/>
    </source>
</evidence>